<feature type="compositionally biased region" description="Low complexity" evidence="7">
    <location>
        <begin position="128"/>
        <end position="137"/>
    </location>
</feature>
<feature type="transmembrane region" description="Helical" evidence="8">
    <location>
        <begin position="20"/>
        <end position="37"/>
    </location>
</feature>
<protein>
    <submittedName>
        <fullName evidence="9">13521_t:CDS:1</fullName>
    </submittedName>
</protein>
<evidence type="ECO:0000256" key="6">
    <source>
        <dbReference type="ARBA" id="ARBA00023136"/>
    </source>
</evidence>
<gene>
    <name evidence="9" type="ORF">ALEPTO_LOCUS3185</name>
</gene>
<reference evidence="9" key="1">
    <citation type="submission" date="2021-06" db="EMBL/GenBank/DDBJ databases">
        <authorList>
            <person name="Kallberg Y."/>
            <person name="Tangrot J."/>
            <person name="Rosling A."/>
        </authorList>
    </citation>
    <scope>NUCLEOTIDE SEQUENCE</scope>
    <source>
        <strain evidence="9">FL130A</strain>
    </source>
</reference>
<evidence type="ECO:0000256" key="8">
    <source>
        <dbReference type="SAM" id="Phobius"/>
    </source>
</evidence>
<evidence type="ECO:0000313" key="9">
    <source>
        <dbReference type="EMBL" id="CAG8495031.1"/>
    </source>
</evidence>
<dbReference type="GO" id="GO:0006624">
    <property type="term" value="P:vacuolar protein processing"/>
    <property type="evidence" value="ECO:0007669"/>
    <property type="project" value="TreeGrafter"/>
</dbReference>
<comment type="subcellular location">
    <subcellularLocation>
        <location evidence="1">Endoplasmic reticulum membrane</location>
        <topology evidence="1">Multi-pass membrane protein</topology>
    </subcellularLocation>
</comment>
<organism evidence="9 10">
    <name type="scientific">Ambispora leptoticha</name>
    <dbReference type="NCBI Taxonomy" id="144679"/>
    <lineage>
        <taxon>Eukaryota</taxon>
        <taxon>Fungi</taxon>
        <taxon>Fungi incertae sedis</taxon>
        <taxon>Mucoromycota</taxon>
        <taxon>Glomeromycotina</taxon>
        <taxon>Glomeromycetes</taxon>
        <taxon>Archaeosporales</taxon>
        <taxon>Ambisporaceae</taxon>
        <taxon>Ambispora</taxon>
    </lineage>
</organism>
<dbReference type="PANTHER" id="PTHR13505">
    <property type="entry name" value="TRANSMEMBRANE PROTEIN 208"/>
    <property type="match status" value="1"/>
</dbReference>
<dbReference type="OrthoDB" id="276296at2759"/>
<feature type="transmembrane region" description="Helical" evidence="8">
    <location>
        <begin position="43"/>
        <end position="62"/>
    </location>
</feature>
<evidence type="ECO:0000256" key="4">
    <source>
        <dbReference type="ARBA" id="ARBA00022824"/>
    </source>
</evidence>
<keyword evidence="6 8" id="KW-0472">Membrane</keyword>
<dbReference type="Proteomes" id="UP000789508">
    <property type="component" value="Unassembled WGS sequence"/>
</dbReference>
<keyword evidence="3 8" id="KW-0812">Transmembrane</keyword>
<proteinExistence type="inferred from homology"/>
<dbReference type="InterPro" id="IPR008506">
    <property type="entry name" value="SND2/TMEM208"/>
</dbReference>
<name>A0A9N8WTW6_9GLOM</name>
<feature type="region of interest" description="Disordered" evidence="7">
    <location>
        <begin position="128"/>
        <end position="162"/>
    </location>
</feature>
<sequence length="162" mass="18803">MAGASAKRIAQENTKILKNLKHGFLLANAVYFFFRIIYHNNTFTLWIAIKYFVTLAISLFLWQQLRTHGLPRYSTYDGSVEWSGEDLNSEGLIAMFWEAAWWIYLVIPAYASYKLWASFIQPYLFSSSSENNDYSQSKRQQKKTLRQESGKGGGAKSKIKYR</sequence>
<evidence type="ECO:0000256" key="7">
    <source>
        <dbReference type="SAM" id="MobiDB-lite"/>
    </source>
</evidence>
<comment type="caution">
    <text evidence="9">The sequence shown here is derived from an EMBL/GenBank/DDBJ whole genome shotgun (WGS) entry which is preliminary data.</text>
</comment>
<evidence type="ECO:0000256" key="2">
    <source>
        <dbReference type="ARBA" id="ARBA00009950"/>
    </source>
</evidence>
<keyword evidence="5 8" id="KW-1133">Transmembrane helix</keyword>
<evidence type="ECO:0000256" key="1">
    <source>
        <dbReference type="ARBA" id="ARBA00004477"/>
    </source>
</evidence>
<dbReference type="EMBL" id="CAJVPS010000564">
    <property type="protein sequence ID" value="CAG8495031.1"/>
    <property type="molecule type" value="Genomic_DNA"/>
</dbReference>
<keyword evidence="4" id="KW-0256">Endoplasmic reticulum</keyword>
<dbReference type="AlphaFoldDB" id="A0A9N8WTW6"/>
<dbReference type="GO" id="GO:0005773">
    <property type="term" value="C:vacuole"/>
    <property type="evidence" value="ECO:0007669"/>
    <property type="project" value="GOC"/>
</dbReference>
<accession>A0A9N8WTW6</accession>
<dbReference type="PANTHER" id="PTHR13505:SF7">
    <property type="entry name" value="TRANSMEMBRANE PROTEIN 208"/>
    <property type="match status" value="1"/>
</dbReference>
<evidence type="ECO:0000256" key="3">
    <source>
        <dbReference type="ARBA" id="ARBA00022692"/>
    </source>
</evidence>
<dbReference type="Pfam" id="PF05620">
    <property type="entry name" value="TMEM208_SND2"/>
    <property type="match status" value="1"/>
</dbReference>
<dbReference type="GO" id="GO:0005789">
    <property type="term" value="C:endoplasmic reticulum membrane"/>
    <property type="evidence" value="ECO:0007669"/>
    <property type="project" value="UniProtKB-SubCell"/>
</dbReference>
<comment type="similarity">
    <text evidence="2">Belongs to the TMEM208 family.</text>
</comment>
<keyword evidence="10" id="KW-1185">Reference proteome</keyword>
<evidence type="ECO:0000256" key="5">
    <source>
        <dbReference type="ARBA" id="ARBA00022989"/>
    </source>
</evidence>
<evidence type="ECO:0000313" key="10">
    <source>
        <dbReference type="Proteomes" id="UP000789508"/>
    </source>
</evidence>